<gene>
    <name evidence="4" type="ORF">H0266_08030</name>
</gene>
<dbReference type="AlphaFoldDB" id="A0A838CSH9"/>
<feature type="compositionally biased region" description="Polar residues" evidence="2">
    <location>
        <begin position="109"/>
        <end position="129"/>
    </location>
</feature>
<feature type="region of interest" description="Disordered" evidence="2">
    <location>
        <begin position="98"/>
        <end position="141"/>
    </location>
</feature>
<evidence type="ECO:0000256" key="1">
    <source>
        <dbReference type="ARBA" id="ARBA00093462"/>
    </source>
</evidence>
<keyword evidence="5" id="KW-1185">Reference proteome</keyword>
<dbReference type="InterPro" id="IPR034829">
    <property type="entry name" value="DnaD-like_sf"/>
</dbReference>
<sequence>MNYIKAINAFYDQQEFNPLSASAITLWHGLMHVNNKSRWKKEFSAAMTVLCVKTGLSEAGVRKARKELVEKGCLTFQSRKGNQAPIYQIVPLYEETGSESDKQEDKASGNWNGSTNGKESGNRGTLIKQNETKENETKRNNDVDVRAHDFYETNIGPLTPFIAKQVTKWAGDLSDELVVEALKRAILNNRPFFSYAEAILKDWQTNDVRSLDEARSGQVERLEKGTSVFDKLRRQADG</sequence>
<proteinExistence type="inferred from homology"/>
<dbReference type="InterPro" id="IPR053162">
    <property type="entry name" value="DnaD"/>
</dbReference>
<dbReference type="RefSeq" id="WP_181471896.1">
    <property type="nucleotide sequence ID" value="NZ_JACEFG010000002.1"/>
</dbReference>
<comment type="similarity">
    <text evidence="1">Belongs to the DnaB/DnaD family.</text>
</comment>
<evidence type="ECO:0000313" key="4">
    <source>
        <dbReference type="EMBL" id="MBA2174838.1"/>
    </source>
</evidence>
<dbReference type="Pfam" id="PF07261">
    <property type="entry name" value="DnaB_2"/>
    <property type="match status" value="1"/>
</dbReference>
<dbReference type="Gene3D" id="1.10.10.10">
    <property type="entry name" value="Winged helix-like DNA-binding domain superfamily/Winged helix DNA-binding domain"/>
    <property type="match status" value="1"/>
</dbReference>
<dbReference type="NCBIfam" id="TIGR01446">
    <property type="entry name" value="DnaD_dom"/>
    <property type="match status" value="1"/>
</dbReference>
<name>A0A838CSH9_9BACI</name>
<protein>
    <submittedName>
        <fullName evidence="4">DnaD domain protein</fullName>
    </submittedName>
</protein>
<dbReference type="SUPFAM" id="SSF158499">
    <property type="entry name" value="DnaD domain-like"/>
    <property type="match status" value="1"/>
</dbReference>
<dbReference type="Gene3D" id="1.10.10.630">
    <property type="entry name" value="DnaD domain-like"/>
    <property type="match status" value="1"/>
</dbReference>
<feature type="compositionally biased region" description="Basic and acidic residues" evidence="2">
    <location>
        <begin position="130"/>
        <end position="141"/>
    </location>
</feature>
<dbReference type="EMBL" id="JACEFG010000002">
    <property type="protein sequence ID" value="MBA2174838.1"/>
    <property type="molecule type" value="Genomic_DNA"/>
</dbReference>
<dbReference type="Proteomes" id="UP000571017">
    <property type="component" value="Unassembled WGS sequence"/>
</dbReference>
<evidence type="ECO:0000256" key="2">
    <source>
        <dbReference type="SAM" id="MobiDB-lite"/>
    </source>
</evidence>
<feature type="domain" description="DnaB/C C-terminal" evidence="3">
    <location>
        <begin position="149"/>
        <end position="215"/>
    </location>
</feature>
<dbReference type="PANTHER" id="PTHR37293:SF5">
    <property type="entry name" value="DNA REPLICATION PROTEIN"/>
    <property type="match status" value="1"/>
</dbReference>
<evidence type="ECO:0000313" key="5">
    <source>
        <dbReference type="Proteomes" id="UP000571017"/>
    </source>
</evidence>
<comment type="caution">
    <text evidence="4">The sequence shown here is derived from an EMBL/GenBank/DDBJ whole genome shotgun (WGS) entry which is preliminary data.</text>
</comment>
<dbReference type="InterPro" id="IPR006343">
    <property type="entry name" value="DnaB/C_C"/>
</dbReference>
<evidence type="ECO:0000259" key="3">
    <source>
        <dbReference type="Pfam" id="PF07261"/>
    </source>
</evidence>
<organism evidence="4 5">
    <name type="scientific">Halobacillus locisalis</name>
    <dbReference type="NCBI Taxonomy" id="220753"/>
    <lineage>
        <taxon>Bacteria</taxon>
        <taxon>Bacillati</taxon>
        <taxon>Bacillota</taxon>
        <taxon>Bacilli</taxon>
        <taxon>Bacillales</taxon>
        <taxon>Bacillaceae</taxon>
        <taxon>Halobacillus</taxon>
    </lineage>
</organism>
<reference evidence="4 5" key="1">
    <citation type="journal article" date="2004" name="Extremophiles">
        <title>Halobacillus locisalis sp. nov., a halophilic bacterium isolated from a marine solar saltern of the Yellow Sea in Korea.</title>
        <authorList>
            <person name="Yoon J.H."/>
            <person name="Kang K.H."/>
            <person name="Oh T.K."/>
            <person name="Park Y.H."/>
        </authorList>
    </citation>
    <scope>NUCLEOTIDE SEQUENCE [LARGE SCALE GENOMIC DNA]</scope>
    <source>
        <strain evidence="4 5">KCTC 3788</strain>
    </source>
</reference>
<dbReference type="InterPro" id="IPR036388">
    <property type="entry name" value="WH-like_DNA-bd_sf"/>
</dbReference>
<dbReference type="PANTHER" id="PTHR37293">
    <property type="entry name" value="PHAGE REPLICATION PROTEIN-RELATED"/>
    <property type="match status" value="1"/>
</dbReference>
<accession>A0A838CSH9</accession>